<keyword evidence="5" id="KW-0812">Transmembrane</keyword>
<evidence type="ECO:0000256" key="8">
    <source>
        <dbReference type="ARBA" id="ARBA00022989"/>
    </source>
</evidence>
<dbReference type="GO" id="GO:0034899">
    <property type="term" value="F:trimethylamine monooxygenase activity"/>
    <property type="evidence" value="ECO:0007669"/>
    <property type="project" value="UniProtKB-EC"/>
</dbReference>
<comment type="function">
    <text evidence="12">Broad spectrum monooxygenase that catalyzes the oxygenation of a wide variety of nitrogen- and sulfur-containing compounds including xenobiotics. Catalyzes the S-oxygenation of hypotaurine to produce taurine, an organic osmolyte involved in cell volume regulation as well as a variety of cytoprotective and developmental processes. In vitro, catalyzes the N-oxygenation of trimethylamine (TMA) to produce trimethylamine N-oxide (TMAO) and could therefore participate to the detoxification of this compound that is generated by the action of gut microbiota from dietary precursors such as choline, choline containing compounds, betaine or L-carnitine.</text>
</comment>
<evidence type="ECO:0000256" key="17">
    <source>
        <dbReference type="PIRNR" id="PIRNR000332"/>
    </source>
</evidence>
<keyword evidence="10 17" id="KW-0503">Monooxygenase</keyword>
<dbReference type="GO" id="GO:0005789">
    <property type="term" value="C:endoplasmic reticulum membrane"/>
    <property type="evidence" value="ECO:0007669"/>
    <property type="project" value="UniProtKB-SubCell"/>
</dbReference>
<comment type="catalytic activity">
    <reaction evidence="16">
        <text>N,N-dimethylaniline + NADPH + O2 + H(+) = N,N-dimethylaniline N-oxide + NADP(+) + H2O</text>
        <dbReference type="Rhea" id="RHEA:24468"/>
        <dbReference type="ChEBI" id="CHEBI:15377"/>
        <dbReference type="ChEBI" id="CHEBI:15378"/>
        <dbReference type="ChEBI" id="CHEBI:15379"/>
        <dbReference type="ChEBI" id="CHEBI:16269"/>
        <dbReference type="ChEBI" id="CHEBI:17735"/>
        <dbReference type="ChEBI" id="CHEBI:57783"/>
        <dbReference type="ChEBI" id="CHEBI:58349"/>
        <dbReference type="EC" id="1.14.13.8"/>
    </reaction>
    <physiologicalReaction direction="left-to-right" evidence="16">
        <dbReference type="Rhea" id="RHEA:24469"/>
    </physiologicalReaction>
</comment>
<evidence type="ECO:0000256" key="12">
    <source>
        <dbReference type="ARBA" id="ARBA00045957"/>
    </source>
</evidence>
<evidence type="ECO:0000256" key="5">
    <source>
        <dbReference type="ARBA" id="ARBA00022692"/>
    </source>
</evidence>
<dbReference type="InterPro" id="IPR036188">
    <property type="entry name" value="FAD/NAD-bd_sf"/>
</dbReference>
<evidence type="ECO:0000313" key="19">
    <source>
        <dbReference type="Ensembl" id="ENSGMOP00000021138.2"/>
    </source>
</evidence>
<comment type="subcellular location">
    <subcellularLocation>
        <location evidence="2">Endoplasmic reticulum membrane</location>
        <topology evidence="2">Single-pass membrane protein</topology>
    </subcellularLocation>
</comment>
<evidence type="ECO:0000256" key="13">
    <source>
        <dbReference type="ARBA" id="ARBA00047338"/>
    </source>
</evidence>
<accession>A0A8C4ZSS2</accession>
<evidence type="ECO:0000256" key="2">
    <source>
        <dbReference type="ARBA" id="ARBA00004389"/>
    </source>
</evidence>
<comment type="catalytic activity">
    <reaction evidence="15">
        <text>trimethylamine + NADPH + O2 = trimethylamine N-oxide + NADP(+) + H2O</text>
        <dbReference type="Rhea" id="RHEA:31979"/>
        <dbReference type="ChEBI" id="CHEBI:15377"/>
        <dbReference type="ChEBI" id="CHEBI:15379"/>
        <dbReference type="ChEBI" id="CHEBI:15724"/>
        <dbReference type="ChEBI" id="CHEBI:57783"/>
        <dbReference type="ChEBI" id="CHEBI:58349"/>
        <dbReference type="ChEBI" id="CHEBI:58389"/>
        <dbReference type="EC" id="1.14.13.148"/>
    </reaction>
    <physiologicalReaction direction="left-to-right" evidence="15">
        <dbReference type="Rhea" id="RHEA:31980"/>
    </physiologicalReaction>
</comment>
<dbReference type="Ensembl" id="ENSGMOT00000021656.2">
    <property type="protein sequence ID" value="ENSGMOP00000021138.2"/>
    <property type="gene ID" value="ENSGMOG00000019652.2"/>
</dbReference>
<keyword evidence="8" id="KW-1133">Transmembrane helix</keyword>
<keyword evidence="7 17" id="KW-0521">NADP</keyword>
<evidence type="ECO:0000256" key="18">
    <source>
        <dbReference type="RuleBase" id="RU361177"/>
    </source>
</evidence>
<sequence>MVRRVLVIGAGASGLVCIKTCLDEGLEPVCFESSDDIGGLWRFESESERTSIYRSLVTNTSKEMMCFSDFPMPADYPNYLHNAQLLQYYRLYADHFGLRRHIRFQIKVTHARPRPDFSQSGQWDVITVDREGLEEKHIFDGVLVCSGHYTQPICPLGEFPGHEQFTGRCLHSWEYKDADDFRGKRVVVVGIGSSGGDLAAEISRSTFLSTRKGAWVVGRMSSGGLPLDMIAISRFTNTLKNLLPKRLINWASERVLNQKYDHRLYGLMPRKRILDGGVLINDDLPGRILQGGLVMKTNLCGFTASGLVFEDGTVEEDIDAVVFCTGYRAVFPFLPLSLSDGTGVGITFPPTLAIMGLFRTKGPIMPIVEMQVRWALKVFTSKYQTGNTQFRTYPSHHSNPQDAALQVEYIPYLDSMAQEIGVRPNILCLFLTDPKLGLKVFLGPCTPYQYRLTGPGRWNGARQAVLTQWDRVEQPFRTRAVQEPESSNCGALSLWLLSGAAMLICGVSWWSLE</sequence>
<dbReference type="InterPro" id="IPR002253">
    <property type="entry name" value="Flavin_mOase_1"/>
</dbReference>
<dbReference type="PRINTS" id="PR01121">
    <property type="entry name" value="FMOXYGENASE1"/>
</dbReference>
<dbReference type="GeneTree" id="ENSGT00940000160836"/>
<keyword evidence="20" id="KW-1185">Reference proteome</keyword>
<evidence type="ECO:0000256" key="14">
    <source>
        <dbReference type="ARBA" id="ARBA00048041"/>
    </source>
</evidence>
<evidence type="ECO:0000256" key="4">
    <source>
        <dbReference type="ARBA" id="ARBA00022630"/>
    </source>
</evidence>
<protein>
    <recommendedName>
        <fullName evidence="18">Flavin-containing monooxygenase</fullName>
        <ecNumber evidence="18">1.-.-.-</ecNumber>
    </recommendedName>
</protein>
<evidence type="ECO:0000256" key="11">
    <source>
        <dbReference type="ARBA" id="ARBA00023136"/>
    </source>
</evidence>
<dbReference type="AlphaFoldDB" id="A0A8C4ZSS2"/>
<dbReference type="GO" id="GO:0004499">
    <property type="term" value="F:N,N-dimethylaniline monooxygenase activity"/>
    <property type="evidence" value="ECO:0007669"/>
    <property type="project" value="UniProtKB-UniRule"/>
</dbReference>
<dbReference type="GO" id="GO:0050661">
    <property type="term" value="F:NADP binding"/>
    <property type="evidence" value="ECO:0007669"/>
    <property type="project" value="InterPro"/>
</dbReference>
<dbReference type="PRINTS" id="PR00370">
    <property type="entry name" value="FMOXYGENASE"/>
</dbReference>
<proteinExistence type="inferred from homology"/>
<keyword evidence="9 17" id="KW-0560">Oxidoreductase</keyword>
<keyword evidence="17" id="KW-0256">Endoplasmic reticulum</keyword>
<dbReference type="InterPro" id="IPR020946">
    <property type="entry name" value="Flavin_mOase-like"/>
</dbReference>
<dbReference type="PANTHER" id="PTHR23023">
    <property type="entry name" value="DIMETHYLANILINE MONOOXYGENASE"/>
    <property type="match status" value="1"/>
</dbReference>
<comment type="catalytic activity">
    <reaction evidence="14">
        <text>hypotaurine + NADPH + O2 + H(+) = taurine + NADP(+) + H2O</text>
        <dbReference type="Rhea" id="RHEA:69819"/>
        <dbReference type="ChEBI" id="CHEBI:15377"/>
        <dbReference type="ChEBI" id="CHEBI:15378"/>
        <dbReference type="ChEBI" id="CHEBI:15379"/>
        <dbReference type="ChEBI" id="CHEBI:57783"/>
        <dbReference type="ChEBI" id="CHEBI:57853"/>
        <dbReference type="ChEBI" id="CHEBI:58349"/>
        <dbReference type="ChEBI" id="CHEBI:507393"/>
        <dbReference type="EC" id="1.14.13.8"/>
    </reaction>
    <physiologicalReaction direction="left-to-right" evidence="14">
        <dbReference type="Rhea" id="RHEA:69820"/>
    </physiologicalReaction>
</comment>
<name>A0A8C4ZSS2_GADMO</name>
<reference evidence="19" key="1">
    <citation type="submission" date="2025-08" db="UniProtKB">
        <authorList>
            <consortium name="Ensembl"/>
        </authorList>
    </citation>
    <scope>IDENTIFICATION</scope>
</reference>
<organism evidence="19 20">
    <name type="scientific">Gadus morhua</name>
    <name type="common">Atlantic cod</name>
    <dbReference type="NCBI Taxonomy" id="8049"/>
    <lineage>
        <taxon>Eukaryota</taxon>
        <taxon>Metazoa</taxon>
        <taxon>Chordata</taxon>
        <taxon>Craniata</taxon>
        <taxon>Vertebrata</taxon>
        <taxon>Euteleostomi</taxon>
        <taxon>Actinopterygii</taxon>
        <taxon>Neopterygii</taxon>
        <taxon>Teleostei</taxon>
        <taxon>Neoteleostei</taxon>
        <taxon>Acanthomorphata</taxon>
        <taxon>Zeiogadaria</taxon>
        <taxon>Gadariae</taxon>
        <taxon>Gadiformes</taxon>
        <taxon>Gadoidei</taxon>
        <taxon>Gadidae</taxon>
        <taxon>Gadus</taxon>
    </lineage>
</organism>
<dbReference type="Gene3D" id="3.50.50.60">
    <property type="entry name" value="FAD/NAD(P)-binding domain"/>
    <property type="match status" value="4"/>
</dbReference>
<dbReference type="Pfam" id="PF00743">
    <property type="entry name" value="FMO-like"/>
    <property type="match status" value="1"/>
</dbReference>
<dbReference type="Proteomes" id="UP000694546">
    <property type="component" value="Chromosome 12"/>
</dbReference>
<keyword evidence="4 17" id="KW-0285">Flavoprotein</keyword>
<evidence type="ECO:0000256" key="6">
    <source>
        <dbReference type="ARBA" id="ARBA00022827"/>
    </source>
</evidence>
<evidence type="ECO:0000256" key="15">
    <source>
        <dbReference type="ARBA" id="ARBA00048088"/>
    </source>
</evidence>
<dbReference type="SUPFAM" id="SSF51905">
    <property type="entry name" value="FAD/NAD(P)-binding domain"/>
    <property type="match status" value="3"/>
</dbReference>
<comment type="cofactor">
    <cofactor evidence="1 17 18">
        <name>FAD</name>
        <dbReference type="ChEBI" id="CHEBI:57692"/>
    </cofactor>
</comment>
<dbReference type="GO" id="GO:0050660">
    <property type="term" value="F:flavin adenine dinucleotide binding"/>
    <property type="evidence" value="ECO:0007669"/>
    <property type="project" value="InterPro"/>
</dbReference>
<dbReference type="InterPro" id="IPR050346">
    <property type="entry name" value="FMO-like"/>
</dbReference>
<evidence type="ECO:0000313" key="20">
    <source>
        <dbReference type="Proteomes" id="UP000694546"/>
    </source>
</evidence>
<dbReference type="PIRSF" id="PIRSF000332">
    <property type="entry name" value="FMO"/>
    <property type="match status" value="1"/>
</dbReference>
<evidence type="ECO:0000256" key="1">
    <source>
        <dbReference type="ARBA" id="ARBA00001974"/>
    </source>
</evidence>
<keyword evidence="11 17" id="KW-0472">Membrane</keyword>
<keyword evidence="6 17" id="KW-0274">FAD</keyword>
<evidence type="ECO:0000256" key="16">
    <source>
        <dbReference type="ARBA" id="ARBA00049443"/>
    </source>
</evidence>
<evidence type="ECO:0000256" key="3">
    <source>
        <dbReference type="ARBA" id="ARBA00009183"/>
    </source>
</evidence>
<dbReference type="EC" id="1.-.-.-" evidence="18"/>
<comment type="similarity">
    <text evidence="3 17 18">Belongs to the FMO family.</text>
</comment>
<dbReference type="InterPro" id="IPR000960">
    <property type="entry name" value="Flavin_mOase"/>
</dbReference>
<evidence type="ECO:0000256" key="7">
    <source>
        <dbReference type="ARBA" id="ARBA00022857"/>
    </source>
</evidence>
<evidence type="ECO:0000256" key="10">
    <source>
        <dbReference type="ARBA" id="ARBA00023033"/>
    </source>
</evidence>
<reference evidence="19" key="2">
    <citation type="submission" date="2025-09" db="UniProtKB">
        <authorList>
            <consortium name="Ensembl"/>
        </authorList>
    </citation>
    <scope>IDENTIFICATION</scope>
</reference>
<comment type="catalytic activity">
    <reaction evidence="13">
        <text>hypotaurine + NADH + O2 + H(+) = taurine + NAD(+) + H2O</text>
        <dbReference type="Rhea" id="RHEA:74111"/>
        <dbReference type="ChEBI" id="CHEBI:15377"/>
        <dbReference type="ChEBI" id="CHEBI:15378"/>
        <dbReference type="ChEBI" id="CHEBI:15379"/>
        <dbReference type="ChEBI" id="CHEBI:57540"/>
        <dbReference type="ChEBI" id="CHEBI:57853"/>
        <dbReference type="ChEBI" id="CHEBI:57945"/>
        <dbReference type="ChEBI" id="CHEBI:507393"/>
        <dbReference type="EC" id="1.14.13.8"/>
    </reaction>
    <physiologicalReaction direction="left-to-right" evidence="13">
        <dbReference type="Rhea" id="RHEA:74112"/>
    </physiologicalReaction>
</comment>
<evidence type="ECO:0000256" key="9">
    <source>
        <dbReference type="ARBA" id="ARBA00023002"/>
    </source>
</evidence>